<dbReference type="InterPro" id="IPR041687">
    <property type="entry name" value="HTH_46"/>
</dbReference>
<name>A0A085AHF5_9ENTR</name>
<evidence type="ECO:0000259" key="1">
    <source>
        <dbReference type="Pfam" id="PF15977"/>
    </source>
</evidence>
<dbReference type="AlphaFoldDB" id="A0A085AHF5"/>
<accession>A0A085AHF5</accession>
<keyword evidence="3" id="KW-1185">Reference proteome</keyword>
<dbReference type="Proteomes" id="UP000028630">
    <property type="component" value="Unassembled WGS sequence"/>
</dbReference>
<comment type="caution">
    <text evidence="2">The sequence shown here is derived from an EMBL/GenBank/DDBJ whole genome shotgun (WGS) entry which is preliminary data.</text>
</comment>
<evidence type="ECO:0000313" key="3">
    <source>
        <dbReference type="Proteomes" id="UP000028630"/>
    </source>
</evidence>
<feature type="domain" description="IprA winged helix-turn-helix" evidence="1">
    <location>
        <begin position="137"/>
        <end position="195"/>
    </location>
</feature>
<dbReference type="Gene3D" id="2.60.120.10">
    <property type="entry name" value="Jelly Rolls"/>
    <property type="match status" value="1"/>
</dbReference>
<evidence type="ECO:0000313" key="2">
    <source>
        <dbReference type="EMBL" id="KFC09650.1"/>
    </source>
</evidence>
<dbReference type="OrthoDB" id="6563600at2"/>
<dbReference type="RefSeq" id="WP_038154370.1">
    <property type="nucleotide sequence ID" value="NZ_JMTB01000037.1"/>
</dbReference>
<dbReference type="SUPFAM" id="SSF51206">
    <property type="entry name" value="cAMP-binding domain-like"/>
    <property type="match status" value="1"/>
</dbReference>
<reference evidence="3" key="1">
    <citation type="submission" date="2014-05" db="EMBL/GenBank/DDBJ databases">
        <title>ATOL: Assembling a taxonomically balanced genome-scale reconstruction of the evolutionary history of the Enterobacteriaceae.</title>
        <authorList>
            <person name="Plunkett G. III"/>
            <person name="Neeno-Eckwall E.C."/>
            <person name="Glasner J.D."/>
            <person name="Perna N.T."/>
        </authorList>
    </citation>
    <scope>NUCLEOTIDE SEQUENCE [LARGE SCALE GENOMIC DNA]</scope>
    <source>
        <strain evidence="3">ATCC 49490</strain>
    </source>
</reference>
<dbReference type="eggNOG" id="COG0664">
    <property type="taxonomic scope" value="Bacteria"/>
</dbReference>
<protein>
    <recommendedName>
        <fullName evidence="1">IprA winged helix-turn-helix domain-containing protein</fullName>
    </recommendedName>
</protein>
<dbReference type="InterPro" id="IPR018490">
    <property type="entry name" value="cNMP-bd_dom_sf"/>
</dbReference>
<proteinExistence type="predicted"/>
<gene>
    <name evidence="2" type="ORF">GTGU_00797</name>
</gene>
<dbReference type="Pfam" id="PF15977">
    <property type="entry name" value="HTH_46"/>
    <property type="match status" value="1"/>
</dbReference>
<organism evidence="2 3">
    <name type="scientific">Trabulsiella guamensis ATCC 49490</name>
    <dbReference type="NCBI Taxonomy" id="1005994"/>
    <lineage>
        <taxon>Bacteria</taxon>
        <taxon>Pseudomonadati</taxon>
        <taxon>Pseudomonadota</taxon>
        <taxon>Gammaproteobacteria</taxon>
        <taxon>Enterobacterales</taxon>
        <taxon>Enterobacteriaceae</taxon>
        <taxon>Trabulsiella</taxon>
    </lineage>
</organism>
<dbReference type="EMBL" id="JMTB01000037">
    <property type="protein sequence ID" value="KFC09650.1"/>
    <property type="molecule type" value="Genomic_DNA"/>
</dbReference>
<sequence length="206" mass="23131">MNIKPVAALDRLLTAFMHEGINYTLERGQIFTFCTGEDADVLLIREGLVAVQRSSDERLIYCLSAPGMLGVNTVLENRADYYLQAYDATVLTVIPLCRVMEVVETQNLWREMYEVSNATASAMHGILLNTSGKSSLAVIRYFLQALEREPALIRRHIPAAEYVRTRSGLSRSYVMKCLALLRSNGEITMHQGALVFCQLQHDSDLL</sequence>
<dbReference type="InterPro" id="IPR014710">
    <property type="entry name" value="RmlC-like_jellyroll"/>
</dbReference>